<name>A0A1M5EY14_9BACT</name>
<dbReference type="EMBL" id="FQVB01000029">
    <property type="protein sequence ID" value="SHF84037.1"/>
    <property type="molecule type" value="Genomic_DNA"/>
</dbReference>
<dbReference type="Gene3D" id="3.40.50.300">
    <property type="entry name" value="P-loop containing nucleotide triphosphate hydrolases"/>
    <property type="match status" value="2"/>
</dbReference>
<proteinExistence type="inferred from homology"/>
<dbReference type="Proteomes" id="UP000184076">
    <property type="component" value="Unassembled WGS sequence"/>
</dbReference>
<evidence type="ECO:0000313" key="7">
    <source>
        <dbReference type="Proteomes" id="UP000184076"/>
    </source>
</evidence>
<dbReference type="PROSITE" id="PS50893">
    <property type="entry name" value="ABC_TRANSPORTER_2"/>
    <property type="match status" value="2"/>
</dbReference>
<dbReference type="GO" id="GO:0042626">
    <property type="term" value="F:ATPase-coupled transmembrane transporter activity"/>
    <property type="evidence" value="ECO:0007669"/>
    <property type="project" value="TreeGrafter"/>
</dbReference>
<dbReference type="STRING" id="1121391.SAMN02745206_02753"/>
<dbReference type="InterPro" id="IPR003593">
    <property type="entry name" value="AAA+_ATPase"/>
</dbReference>
<organism evidence="6 7">
    <name type="scientific">Desulfacinum infernum DSM 9756</name>
    <dbReference type="NCBI Taxonomy" id="1121391"/>
    <lineage>
        <taxon>Bacteria</taxon>
        <taxon>Pseudomonadati</taxon>
        <taxon>Thermodesulfobacteriota</taxon>
        <taxon>Syntrophobacteria</taxon>
        <taxon>Syntrophobacterales</taxon>
        <taxon>Syntrophobacteraceae</taxon>
        <taxon>Desulfacinum</taxon>
    </lineage>
</organism>
<protein>
    <submittedName>
        <fullName evidence="6">Energy-coupling factor transport system ATP-binding protein</fullName>
    </submittedName>
</protein>
<reference evidence="7" key="1">
    <citation type="submission" date="2016-11" db="EMBL/GenBank/DDBJ databases">
        <authorList>
            <person name="Varghese N."/>
            <person name="Submissions S."/>
        </authorList>
    </citation>
    <scope>NUCLEOTIDE SEQUENCE [LARGE SCALE GENOMIC DNA]</scope>
    <source>
        <strain evidence="7">DSM 9756</strain>
    </source>
</reference>
<keyword evidence="2" id="KW-0813">Transport</keyword>
<dbReference type="SUPFAM" id="SSF52540">
    <property type="entry name" value="P-loop containing nucleoside triphosphate hydrolases"/>
    <property type="match status" value="2"/>
</dbReference>
<evidence type="ECO:0000256" key="4">
    <source>
        <dbReference type="ARBA" id="ARBA00022840"/>
    </source>
</evidence>
<dbReference type="AlphaFoldDB" id="A0A1M5EY14"/>
<dbReference type="InterPro" id="IPR050095">
    <property type="entry name" value="ECF_ABC_transporter_ATP-bd"/>
</dbReference>
<dbReference type="GO" id="GO:0043190">
    <property type="term" value="C:ATP-binding cassette (ABC) transporter complex"/>
    <property type="evidence" value="ECO:0007669"/>
    <property type="project" value="TreeGrafter"/>
</dbReference>
<dbReference type="Pfam" id="PF00005">
    <property type="entry name" value="ABC_tran"/>
    <property type="match status" value="2"/>
</dbReference>
<dbReference type="InterPro" id="IPR027417">
    <property type="entry name" value="P-loop_NTPase"/>
</dbReference>
<dbReference type="InterPro" id="IPR003439">
    <property type="entry name" value="ABC_transporter-like_ATP-bd"/>
</dbReference>
<gene>
    <name evidence="6" type="ORF">SAMN02745206_02753</name>
</gene>
<sequence>MIFLEGLSYSYHPSPPPWVLNDIHLEVRQGEYVALFGASGSGKSTLAYVFNGLIPHFFGGKLKGRASVCGLDVAHTSPSQFLPHVGLVLQNTDAHLFSGSVRTELAFGLESLGLPPAEIQSRTLEMCRRLPLEHLLDRPPHDLSGGEKQLVAIASVLCLRPRVLILDEPFAHLDPPNRTLVRKILRDIHSAGTTLVVAEHLSDAYLQDVSRVIVLDGGSIRFDGPPDRCLAHLQAAGIVPAYPPISRPEPNPAAEILLEVLDLTCQRSGRTILEDVSFVLRRGERVAILGKNGVGKTTLVKHLSGLLKPSRGQVLCQGKPVHGLPAHRVASRIGVSFQNPNDQFFKPRVGDEVLAGVRLLASKGLAPAESWVEEVRRLFRIDPLWERSPYRLSEGEKKRVALASIAAMAPKVLIWDEPTAGQDGRFRQDLARLMGELSKRGTTTLVVTHDLEFARATCTRWLLLEDGRLTQDTSLPEEGMKKLRFSA</sequence>
<accession>A0A1M5EY14</accession>
<keyword evidence="4 6" id="KW-0067">ATP-binding</keyword>
<dbReference type="CDD" id="cd03225">
    <property type="entry name" value="ABC_cobalt_CbiO_domain1"/>
    <property type="match status" value="2"/>
</dbReference>
<dbReference type="InterPro" id="IPR017871">
    <property type="entry name" value="ABC_transporter-like_CS"/>
</dbReference>
<comment type="similarity">
    <text evidence="1">Belongs to the ABC transporter superfamily.</text>
</comment>
<evidence type="ECO:0000256" key="2">
    <source>
        <dbReference type="ARBA" id="ARBA00022448"/>
    </source>
</evidence>
<dbReference type="InterPro" id="IPR015856">
    <property type="entry name" value="ABC_transpr_CbiO/EcfA_su"/>
</dbReference>
<keyword evidence="3" id="KW-0547">Nucleotide-binding</keyword>
<evidence type="ECO:0000256" key="1">
    <source>
        <dbReference type="ARBA" id="ARBA00005417"/>
    </source>
</evidence>
<dbReference type="RefSeq" id="WP_073040441.1">
    <property type="nucleotide sequence ID" value="NZ_FQVB01000029.1"/>
</dbReference>
<dbReference type="OrthoDB" id="9809450at2"/>
<dbReference type="GO" id="GO:0016887">
    <property type="term" value="F:ATP hydrolysis activity"/>
    <property type="evidence" value="ECO:0007669"/>
    <property type="project" value="InterPro"/>
</dbReference>
<feature type="domain" description="ABC transporter" evidence="5">
    <location>
        <begin position="2"/>
        <end position="242"/>
    </location>
</feature>
<dbReference type="PROSITE" id="PS00211">
    <property type="entry name" value="ABC_TRANSPORTER_1"/>
    <property type="match status" value="1"/>
</dbReference>
<feature type="domain" description="ABC transporter" evidence="5">
    <location>
        <begin position="258"/>
        <end position="487"/>
    </location>
</feature>
<evidence type="ECO:0000259" key="5">
    <source>
        <dbReference type="PROSITE" id="PS50893"/>
    </source>
</evidence>
<evidence type="ECO:0000256" key="3">
    <source>
        <dbReference type="ARBA" id="ARBA00022741"/>
    </source>
</evidence>
<dbReference type="GO" id="GO:0005524">
    <property type="term" value="F:ATP binding"/>
    <property type="evidence" value="ECO:0007669"/>
    <property type="project" value="UniProtKB-KW"/>
</dbReference>
<keyword evidence="7" id="KW-1185">Reference proteome</keyword>
<dbReference type="PANTHER" id="PTHR43553">
    <property type="entry name" value="HEAVY METAL TRANSPORTER"/>
    <property type="match status" value="1"/>
</dbReference>
<evidence type="ECO:0000313" key="6">
    <source>
        <dbReference type="EMBL" id="SHF84037.1"/>
    </source>
</evidence>
<dbReference type="PANTHER" id="PTHR43553:SF24">
    <property type="entry name" value="ENERGY-COUPLING FACTOR TRANSPORTER ATP-BINDING PROTEIN ECFA1"/>
    <property type="match status" value="1"/>
</dbReference>
<dbReference type="SMART" id="SM00382">
    <property type="entry name" value="AAA"/>
    <property type="match status" value="2"/>
</dbReference>